<dbReference type="EMBL" id="VIRS01000016">
    <property type="protein sequence ID" value="TQS42862.1"/>
    <property type="molecule type" value="Genomic_DNA"/>
</dbReference>
<feature type="compositionally biased region" description="Basic and acidic residues" evidence="1">
    <location>
        <begin position="1"/>
        <end position="21"/>
    </location>
</feature>
<dbReference type="AlphaFoldDB" id="A0A545ANF1"/>
<name>A0A545ANF1_9ACTN</name>
<evidence type="ECO:0000256" key="1">
    <source>
        <dbReference type="SAM" id="MobiDB-lite"/>
    </source>
</evidence>
<gene>
    <name evidence="2" type="ORF">FL583_22700</name>
</gene>
<dbReference type="InParanoid" id="A0A545ANF1"/>
<feature type="region of interest" description="Disordered" evidence="1">
    <location>
        <begin position="98"/>
        <end position="119"/>
    </location>
</feature>
<proteinExistence type="predicted"/>
<reference evidence="2 3" key="1">
    <citation type="submission" date="2019-07" db="EMBL/GenBank/DDBJ databases">
        <title>Cryptosporangium phraense sp. nov., isolated from plant litter.</title>
        <authorList>
            <person name="Suriyachadkun C."/>
        </authorList>
    </citation>
    <scope>NUCLEOTIDE SEQUENCE [LARGE SCALE GENOMIC DNA]</scope>
    <source>
        <strain evidence="2 3">A-T 5661</strain>
    </source>
</reference>
<evidence type="ECO:0000313" key="2">
    <source>
        <dbReference type="EMBL" id="TQS42862.1"/>
    </source>
</evidence>
<dbReference type="Proteomes" id="UP000317982">
    <property type="component" value="Unassembled WGS sequence"/>
</dbReference>
<organism evidence="2 3">
    <name type="scientific">Cryptosporangium phraense</name>
    <dbReference type="NCBI Taxonomy" id="2593070"/>
    <lineage>
        <taxon>Bacteria</taxon>
        <taxon>Bacillati</taxon>
        <taxon>Actinomycetota</taxon>
        <taxon>Actinomycetes</taxon>
        <taxon>Cryptosporangiales</taxon>
        <taxon>Cryptosporangiaceae</taxon>
        <taxon>Cryptosporangium</taxon>
    </lineage>
</organism>
<feature type="compositionally biased region" description="Polar residues" evidence="1">
    <location>
        <begin position="32"/>
        <end position="41"/>
    </location>
</feature>
<protein>
    <submittedName>
        <fullName evidence="2">Uncharacterized protein</fullName>
    </submittedName>
</protein>
<evidence type="ECO:0000313" key="3">
    <source>
        <dbReference type="Proteomes" id="UP000317982"/>
    </source>
</evidence>
<sequence>MTDRDSVTRDDDTTTHAEQRKVARKRREVTLPSRNEASYVSDSPEPALGLGARPTPGMSPAVLPTLAAPRTAPISEKKYRQAVDLLASMIAEAVARARFERIDTPQPSPSPDRPTKPED</sequence>
<keyword evidence="3" id="KW-1185">Reference proteome</keyword>
<feature type="region of interest" description="Disordered" evidence="1">
    <location>
        <begin position="1"/>
        <end position="63"/>
    </location>
</feature>
<accession>A0A545ANF1</accession>
<comment type="caution">
    <text evidence="2">The sequence shown here is derived from an EMBL/GenBank/DDBJ whole genome shotgun (WGS) entry which is preliminary data.</text>
</comment>
<dbReference type="RefSeq" id="WP_142706756.1">
    <property type="nucleotide sequence ID" value="NZ_VIRS01000016.1"/>
</dbReference>